<evidence type="ECO:0000256" key="7">
    <source>
        <dbReference type="SAM" id="MobiDB-lite"/>
    </source>
</evidence>
<dbReference type="InterPro" id="IPR027417">
    <property type="entry name" value="P-loop_NTPase"/>
</dbReference>
<feature type="region of interest" description="Disordered" evidence="7">
    <location>
        <begin position="1"/>
        <end position="20"/>
    </location>
</feature>
<evidence type="ECO:0000256" key="1">
    <source>
        <dbReference type="ARBA" id="ARBA00009018"/>
    </source>
</evidence>
<dbReference type="PROSITE" id="PS51219">
    <property type="entry name" value="DPCK"/>
    <property type="match status" value="1"/>
</dbReference>
<dbReference type="GO" id="GO:0005524">
    <property type="term" value="F:ATP binding"/>
    <property type="evidence" value="ECO:0007669"/>
    <property type="project" value="UniProtKB-UniRule"/>
</dbReference>
<keyword evidence="5" id="KW-0808">Transferase</keyword>
<evidence type="ECO:0000256" key="2">
    <source>
        <dbReference type="ARBA" id="ARBA00022741"/>
    </source>
</evidence>
<dbReference type="RefSeq" id="WP_104794226.1">
    <property type="nucleotide sequence ID" value="NZ_PTPZ01000008.1"/>
</dbReference>
<dbReference type="NCBIfam" id="TIGR00152">
    <property type="entry name" value="dephospho-CoA kinase"/>
    <property type="match status" value="1"/>
</dbReference>
<sequence>MSYEIPDTSSEKPETRNPKLGTKIIGITGGIGSGKSTVSKFIEELGFPVYDSDFWAKELVNIDENLKSRIIELLGEESYDEHGKYNRKFVAEKVFNHQELLLKLNQIIHPAVKIHFENWVNAQNAEFVFKETALLFELKLNESCYHSILVTADENIRIKRVMDRDGRTYREVKEIIDKQMPEVDKVKLADFVIQNNTDLKTLKEFTQQVIDELKRMDL</sequence>
<organism evidence="8 9">
    <name type="scientific">Cloacibacterium normanense</name>
    <dbReference type="NCBI Taxonomy" id="237258"/>
    <lineage>
        <taxon>Bacteria</taxon>
        <taxon>Pseudomonadati</taxon>
        <taxon>Bacteroidota</taxon>
        <taxon>Flavobacteriia</taxon>
        <taxon>Flavobacteriales</taxon>
        <taxon>Weeksellaceae</taxon>
    </lineage>
</organism>
<evidence type="ECO:0000313" key="8">
    <source>
        <dbReference type="EMBL" id="PPZ90725.1"/>
    </source>
</evidence>
<dbReference type="GO" id="GO:0005737">
    <property type="term" value="C:cytoplasm"/>
    <property type="evidence" value="ECO:0007669"/>
    <property type="project" value="UniProtKB-SubCell"/>
</dbReference>
<dbReference type="GO" id="GO:0015937">
    <property type="term" value="P:coenzyme A biosynthetic process"/>
    <property type="evidence" value="ECO:0007669"/>
    <property type="project" value="UniProtKB-UniRule"/>
</dbReference>
<proteinExistence type="inferred from homology"/>
<evidence type="ECO:0000256" key="4">
    <source>
        <dbReference type="ARBA" id="ARBA00022993"/>
    </source>
</evidence>
<protein>
    <recommendedName>
        <fullName evidence="5 6">Dephospho-CoA kinase</fullName>
        <ecNumber evidence="5 6">2.7.1.24</ecNumber>
    </recommendedName>
    <alternativeName>
        <fullName evidence="5">Dephosphocoenzyme A kinase</fullName>
    </alternativeName>
</protein>
<keyword evidence="2 5" id="KW-0547">Nucleotide-binding</keyword>
<dbReference type="EMBL" id="PTPZ01000008">
    <property type="protein sequence ID" value="PPZ90725.1"/>
    <property type="molecule type" value="Genomic_DNA"/>
</dbReference>
<evidence type="ECO:0000313" key="9">
    <source>
        <dbReference type="Proteomes" id="UP000238565"/>
    </source>
</evidence>
<keyword evidence="4 5" id="KW-0173">Coenzyme A biosynthesis</keyword>
<name>A0A2S7I2K6_9FLAO</name>
<dbReference type="Gene3D" id="3.40.50.300">
    <property type="entry name" value="P-loop containing nucleotide triphosphate hydrolases"/>
    <property type="match status" value="1"/>
</dbReference>
<comment type="similarity">
    <text evidence="1 5">Belongs to the CoaE family.</text>
</comment>
<dbReference type="PANTHER" id="PTHR10695:SF46">
    <property type="entry name" value="BIFUNCTIONAL COENZYME A SYNTHASE-RELATED"/>
    <property type="match status" value="1"/>
</dbReference>
<dbReference type="HAMAP" id="MF_00376">
    <property type="entry name" value="Dephospho_CoA_kinase"/>
    <property type="match status" value="1"/>
</dbReference>
<gene>
    <name evidence="5" type="primary">coaE</name>
    <name evidence="8" type="ORF">C3729_11155</name>
</gene>
<keyword evidence="5 8" id="KW-0418">Kinase</keyword>
<comment type="caution">
    <text evidence="8">The sequence shown here is derived from an EMBL/GenBank/DDBJ whole genome shotgun (WGS) entry which is preliminary data.</text>
</comment>
<comment type="pathway">
    <text evidence="5">Cofactor biosynthesis; coenzyme A biosynthesis; CoA from (R)-pantothenate: step 5/5.</text>
</comment>
<keyword evidence="3 5" id="KW-0067">ATP-binding</keyword>
<evidence type="ECO:0000256" key="3">
    <source>
        <dbReference type="ARBA" id="ARBA00022840"/>
    </source>
</evidence>
<dbReference type="AlphaFoldDB" id="A0A2S7I2K6"/>
<comment type="subcellular location">
    <subcellularLocation>
        <location evidence="5">Cytoplasm</location>
    </subcellularLocation>
</comment>
<evidence type="ECO:0000256" key="6">
    <source>
        <dbReference type="NCBIfam" id="TIGR00152"/>
    </source>
</evidence>
<feature type="binding site" evidence="5">
    <location>
        <begin position="32"/>
        <end position="37"/>
    </location>
    <ligand>
        <name>ATP</name>
        <dbReference type="ChEBI" id="CHEBI:30616"/>
    </ligand>
</feature>
<evidence type="ECO:0000256" key="5">
    <source>
        <dbReference type="HAMAP-Rule" id="MF_00376"/>
    </source>
</evidence>
<comment type="function">
    <text evidence="5">Catalyzes the phosphorylation of the 3'-hydroxyl group of dephosphocoenzyme A to form coenzyme A.</text>
</comment>
<dbReference type="PANTHER" id="PTHR10695">
    <property type="entry name" value="DEPHOSPHO-COA KINASE-RELATED"/>
    <property type="match status" value="1"/>
</dbReference>
<dbReference type="InterPro" id="IPR001977">
    <property type="entry name" value="Depp_CoAkinase"/>
</dbReference>
<comment type="catalytic activity">
    <reaction evidence="5">
        <text>3'-dephospho-CoA + ATP = ADP + CoA + H(+)</text>
        <dbReference type="Rhea" id="RHEA:18245"/>
        <dbReference type="ChEBI" id="CHEBI:15378"/>
        <dbReference type="ChEBI" id="CHEBI:30616"/>
        <dbReference type="ChEBI" id="CHEBI:57287"/>
        <dbReference type="ChEBI" id="CHEBI:57328"/>
        <dbReference type="ChEBI" id="CHEBI:456216"/>
        <dbReference type="EC" id="2.7.1.24"/>
    </reaction>
</comment>
<dbReference type="CDD" id="cd02022">
    <property type="entry name" value="DPCK"/>
    <property type="match status" value="1"/>
</dbReference>
<keyword evidence="5" id="KW-0963">Cytoplasm</keyword>
<reference evidence="8 9" key="1">
    <citation type="submission" date="2018-02" db="EMBL/GenBank/DDBJ databases">
        <title>Draft genome sequence of bacterial isolates from marine environment.</title>
        <authorList>
            <person name="Singh S.K."/>
            <person name="Hill R."/>
            <person name="Major S."/>
            <person name="Cai H."/>
            <person name="Li Y."/>
        </authorList>
    </citation>
    <scope>NUCLEOTIDE SEQUENCE [LARGE SCALE GENOMIC DNA]</scope>
    <source>
        <strain evidence="8 9">IMET F</strain>
    </source>
</reference>
<dbReference type="Pfam" id="PF01121">
    <property type="entry name" value="CoaE"/>
    <property type="match status" value="1"/>
</dbReference>
<dbReference type="UniPathway" id="UPA00241">
    <property type="reaction ID" value="UER00356"/>
</dbReference>
<dbReference type="GO" id="GO:0004140">
    <property type="term" value="F:dephospho-CoA kinase activity"/>
    <property type="evidence" value="ECO:0007669"/>
    <property type="project" value="UniProtKB-UniRule"/>
</dbReference>
<dbReference type="SUPFAM" id="SSF52540">
    <property type="entry name" value="P-loop containing nucleoside triphosphate hydrolases"/>
    <property type="match status" value="1"/>
</dbReference>
<dbReference type="EC" id="2.7.1.24" evidence="5 6"/>
<accession>A0A2S7I2K6</accession>
<dbReference type="Proteomes" id="UP000238565">
    <property type="component" value="Unassembled WGS sequence"/>
</dbReference>